<keyword evidence="3" id="KW-0067">ATP-binding</keyword>
<dbReference type="Gene3D" id="3.40.50.10810">
    <property type="entry name" value="Tandem AAA-ATPase domain"/>
    <property type="match status" value="2"/>
</dbReference>
<dbReference type="SUPFAM" id="SSF52540">
    <property type="entry name" value="P-loop containing nucleoside triphosphate hydrolases"/>
    <property type="match status" value="2"/>
</dbReference>
<dbReference type="STRING" id="180088.A0A1J8Q509"/>
<evidence type="ECO:0000256" key="2">
    <source>
        <dbReference type="ARBA" id="ARBA00022801"/>
    </source>
</evidence>
<name>A0A1J8Q509_9AGAM</name>
<accession>A0A1J8Q509</accession>
<sequence>MSAYELFLASLEDDNSGRESARHATNVTLSSASKSVRLSTTPRILKQKETTPPNIARDFVLATPPNEFQKKPKSVNATNQADGACVPSSFSLTLFKHQAMDLEWLLAREKSGQGGSILAHEMGLGKTITSIALIKKTLQEMKAADFQEVPGGYFRSRKTITSIALIKKTLQEMKAADFKEVSLGSFRSRGSGKPLDRPKTTLVVVPSSSLREQWMREIERFGDGLRAKVHEGHMGVDALMDADVTTYQRIERRVSKDPKDPVFVVCWYRVILDESHRIMSAGAWYGACMALKKLQGLCLTGTPFVNKLSDVQPQIRFLEVRDEHGPAAESTVFRVRAKRGYFCKLSALAVANKLSDVQPQIRFLEVRDEHGPAAEPTVFRVRAKREYFCKLSALAVADLLMTCTRYRRKDDVLQLPNLEIKIVPVFQTNGEKVIHEWARSKMKDFDIAYLRARQACDHPLLLMGVLGQIAEEQGIDVEVTSYAANMYRDGLGPDPCVLPSDLQPFSRLFGHAYVSSKMRAVIDIIKDVPDGQKVLVFCCFRDTMDLLEIQTKKLEIGVDQCSSRRTFDQATDDGP</sequence>
<organism evidence="5 6">
    <name type="scientific">Rhizopogon vesiculosus</name>
    <dbReference type="NCBI Taxonomy" id="180088"/>
    <lineage>
        <taxon>Eukaryota</taxon>
        <taxon>Fungi</taxon>
        <taxon>Dikarya</taxon>
        <taxon>Basidiomycota</taxon>
        <taxon>Agaricomycotina</taxon>
        <taxon>Agaricomycetes</taxon>
        <taxon>Agaricomycetidae</taxon>
        <taxon>Boletales</taxon>
        <taxon>Suillineae</taxon>
        <taxon>Rhizopogonaceae</taxon>
        <taxon>Rhizopogon</taxon>
    </lineage>
</organism>
<evidence type="ECO:0000313" key="5">
    <source>
        <dbReference type="EMBL" id="OJA16117.1"/>
    </source>
</evidence>
<dbReference type="PANTHER" id="PTHR45626">
    <property type="entry name" value="TRANSCRIPTION TERMINATION FACTOR 2-RELATED"/>
    <property type="match status" value="1"/>
</dbReference>
<dbReference type="InterPro" id="IPR027417">
    <property type="entry name" value="P-loop_NTPase"/>
</dbReference>
<comment type="caution">
    <text evidence="5">The sequence shown here is derived from an EMBL/GenBank/DDBJ whole genome shotgun (WGS) entry which is preliminary data.</text>
</comment>
<evidence type="ECO:0000256" key="1">
    <source>
        <dbReference type="ARBA" id="ARBA00022741"/>
    </source>
</evidence>
<evidence type="ECO:0000259" key="4">
    <source>
        <dbReference type="PROSITE" id="PS51192"/>
    </source>
</evidence>
<proteinExistence type="predicted"/>
<keyword evidence="6" id="KW-1185">Reference proteome</keyword>
<dbReference type="GO" id="GO:0005634">
    <property type="term" value="C:nucleus"/>
    <property type="evidence" value="ECO:0007669"/>
    <property type="project" value="TreeGrafter"/>
</dbReference>
<feature type="domain" description="Helicase ATP-binding" evidence="4">
    <location>
        <begin position="107"/>
        <end position="321"/>
    </location>
</feature>
<gene>
    <name evidence="5" type="ORF">AZE42_09281</name>
</gene>
<dbReference type="Proteomes" id="UP000183567">
    <property type="component" value="Unassembled WGS sequence"/>
</dbReference>
<dbReference type="EMBL" id="LVVM01002682">
    <property type="protein sequence ID" value="OJA16117.1"/>
    <property type="molecule type" value="Genomic_DNA"/>
</dbReference>
<dbReference type="InterPro" id="IPR000330">
    <property type="entry name" value="SNF2_N"/>
</dbReference>
<dbReference type="GO" id="GO:0005524">
    <property type="term" value="F:ATP binding"/>
    <property type="evidence" value="ECO:0007669"/>
    <property type="project" value="UniProtKB-KW"/>
</dbReference>
<dbReference type="Gene3D" id="3.40.50.300">
    <property type="entry name" value="P-loop containing nucleotide triphosphate hydrolases"/>
    <property type="match status" value="1"/>
</dbReference>
<dbReference type="AlphaFoldDB" id="A0A1J8Q509"/>
<dbReference type="Pfam" id="PF00176">
    <property type="entry name" value="SNF2-rel_dom"/>
    <property type="match status" value="1"/>
</dbReference>
<keyword evidence="1" id="KW-0547">Nucleotide-binding</keyword>
<dbReference type="InterPro" id="IPR038718">
    <property type="entry name" value="SNF2-like_sf"/>
</dbReference>
<protein>
    <recommendedName>
        <fullName evidence="4">Helicase ATP-binding domain-containing protein</fullName>
    </recommendedName>
</protein>
<dbReference type="InterPro" id="IPR050628">
    <property type="entry name" value="SNF2_RAD54_helicase_TF"/>
</dbReference>
<dbReference type="OrthoDB" id="448448at2759"/>
<dbReference type="PROSITE" id="PS51192">
    <property type="entry name" value="HELICASE_ATP_BIND_1"/>
    <property type="match status" value="1"/>
</dbReference>
<dbReference type="InterPro" id="IPR014001">
    <property type="entry name" value="Helicase_ATP-bd"/>
</dbReference>
<dbReference type="SMART" id="SM00487">
    <property type="entry name" value="DEXDc"/>
    <property type="match status" value="1"/>
</dbReference>
<keyword evidence="2" id="KW-0378">Hydrolase</keyword>
<evidence type="ECO:0000256" key="3">
    <source>
        <dbReference type="ARBA" id="ARBA00022840"/>
    </source>
</evidence>
<dbReference type="GO" id="GO:0006281">
    <property type="term" value="P:DNA repair"/>
    <property type="evidence" value="ECO:0007669"/>
    <property type="project" value="TreeGrafter"/>
</dbReference>
<reference evidence="5 6" key="1">
    <citation type="submission" date="2016-03" db="EMBL/GenBank/DDBJ databases">
        <title>Comparative genomics of the ectomycorrhizal sister species Rhizopogon vinicolor and Rhizopogon vesiculosus (Basidiomycota: Boletales) reveals a divergence of the mating type B locus.</title>
        <authorList>
            <person name="Mujic A.B."/>
            <person name="Kuo A."/>
            <person name="Tritt A."/>
            <person name="Lipzen A."/>
            <person name="Chen C."/>
            <person name="Johnson J."/>
            <person name="Sharma A."/>
            <person name="Barry K."/>
            <person name="Grigoriev I.V."/>
            <person name="Spatafora J.W."/>
        </authorList>
    </citation>
    <scope>NUCLEOTIDE SEQUENCE [LARGE SCALE GENOMIC DNA]</scope>
    <source>
        <strain evidence="5 6">AM-OR11-056</strain>
    </source>
</reference>
<dbReference type="GO" id="GO:0016787">
    <property type="term" value="F:hydrolase activity"/>
    <property type="evidence" value="ECO:0007669"/>
    <property type="project" value="UniProtKB-KW"/>
</dbReference>
<dbReference type="GO" id="GO:0008094">
    <property type="term" value="F:ATP-dependent activity, acting on DNA"/>
    <property type="evidence" value="ECO:0007669"/>
    <property type="project" value="TreeGrafter"/>
</dbReference>
<evidence type="ECO:0000313" key="6">
    <source>
        <dbReference type="Proteomes" id="UP000183567"/>
    </source>
</evidence>